<feature type="transmembrane region" description="Helical" evidence="6">
    <location>
        <begin position="49"/>
        <end position="68"/>
    </location>
</feature>
<feature type="transmembrane region" description="Helical" evidence="6">
    <location>
        <begin position="228"/>
        <end position="251"/>
    </location>
</feature>
<keyword evidence="4 6" id="KW-1133">Transmembrane helix</keyword>
<dbReference type="AlphaFoldDB" id="A0A126PVA5"/>
<dbReference type="PANTHER" id="PTHR34820">
    <property type="entry name" value="INNER MEMBRANE PROTEIN YEBZ"/>
    <property type="match status" value="1"/>
</dbReference>
<keyword evidence="5 6" id="KW-0472">Membrane</keyword>
<comment type="subcellular location">
    <subcellularLocation>
        <location evidence="6">Cell inner membrane</location>
        <topology evidence="6">Multi-pass membrane protein</topology>
    </subcellularLocation>
    <subcellularLocation>
        <location evidence="1">Cell membrane</location>
        <topology evidence="1">Multi-pass membrane protein</topology>
    </subcellularLocation>
</comment>
<dbReference type="GO" id="GO:0006825">
    <property type="term" value="P:copper ion transport"/>
    <property type="evidence" value="ECO:0007669"/>
    <property type="project" value="InterPro"/>
</dbReference>
<keyword evidence="6" id="KW-0997">Cell inner membrane</keyword>
<sequence>MEMYIWNTVIVVSKLMFYLGFAATAGYTFFWRDINDNSTNYTTPSYSAVWVKVCVFVAFISNAVWFIANTGAMVEEGIQGALDPFMLKIMLSSPIGEVTLYRAGGLAVALITIYLLKFKPLKPFLRLKSCLLVLCLFTLSYTFTLTGHVSELGSIARILLMVHVFVMAWWFGALIPLKLSCHYQSYEKLYKLMDRFGTQAAVLVTLLLSAGIWLAIQLVGSFEGLFSSIYGQTLLVKMFLVTSILAIAIRHKLKLVPKLKSGSGSEALSKSISLELTIAVAILIITSGLTSIVGPER</sequence>
<gene>
    <name evidence="8" type="ORF">AVL55_01360</name>
</gene>
<dbReference type="InterPro" id="IPR032694">
    <property type="entry name" value="CopC/D"/>
</dbReference>
<comment type="function">
    <text evidence="6">Involved in copper resistance.</text>
</comment>
<protein>
    <recommendedName>
        <fullName evidence="6">Copper resistance protein D</fullName>
    </recommendedName>
</protein>
<dbReference type="PANTHER" id="PTHR34820:SF4">
    <property type="entry name" value="INNER MEMBRANE PROTEIN YEBZ"/>
    <property type="match status" value="1"/>
</dbReference>
<evidence type="ECO:0000256" key="2">
    <source>
        <dbReference type="ARBA" id="ARBA00022475"/>
    </source>
</evidence>
<keyword evidence="2 6" id="KW-1003">Cell membrane</keyword>
<dbReference type="GO" id="GO:0005886">
    <property type="term" value="C:plasma membrane"/>
    <property type="evidence" value="ECO:0007669"/>
    <property type="project" value="UniProtKB-SubCell"/>
</dbReference>
<feature type="transmembrane region" description="Helical" evidence="6">
    <location>
        <begin position="6"/>
        <end position="29"/>
    </location>
</feature>
<dbReference type="InterPro" id="IPR008457">
    <property type="entry name" value="Cu-R_CopD_dom"/>
</dbReference>
<evidence type="ECO:0000259" key="7">
    <source>
        <dbReference type="Pfam" id="PF05425"/>
    </source>
</evidence>
<evidence type="ECO:0000256" key="1">
    <source>
        <dbReference type="ARBA" id="ARBA00004651"/>
    </source>
</evidence>
<comment type="caution">
    <text evidence="6">Lacks conserved residue(s) required for the propagation of feature annotation.</text>
</comment>
<evidence type="ECO:0000313" key="9">
    <source>
        <dbReference type="Proteomes" id="UP000063991"/>
    </source>
</evidence>
<dbReference type="EMBL" id="CP014323">
    <property type="protein sequence ID" value="AMJ96937.1"/>
    <property type="molecule type" value="Genomic_DNA"/>
</dbReference>
<dbReference type="Proteomes" id="UP000063991">
    <property type="component" value="Chromosome"/>
</dbReference>
<feature type="transmembrane region" description="Helical" evidence="6">
    <location>
        <begin position="130"/>
        <end position="149"/>
    </location>
</feature>
<comment type="similarity">
    <text evidence="6">Belongs to the CopD family.</text>
</comment>
<organism evidence="8 9">
    <name type="scientific">Alteromonas macleodii</name>
    <name type="common">Pseudoalteromonas macleodii</name>
    <dbReference type="NCBI Taxonomy" id="28108"/>
    <lineage>
        <taxon>Bacteria</taxon>
        <taxon>Pseudomonadati</taxon>
        <taxon>Pseudomonadota</taxon>
        <taxon>Gammaproteobacteria</taxon>
        <taxon>Alteromonadales</taxon>
        <taxon>Alteromonadaceae</taxon>
        <taxon>Alteromonas/Salinimonas group</taxon>
        <taxon>Alteromonas</taxon>
    </lineage>
</organism>
<accession>A0A126PVA5</accession>
<reference evidence="8 9" key="1">
    <citation type="submission" date="2015-12" db="EMBL/GenBank/DDBJ databases">
        <authorList>
            <person name="Shamseldin A."/>
            <person name="Moawad H."/>
            <person name="Abd El-Rahim W.M."/>
            <person name="Sadowsky M.J."/>
        </authorList>
    </citation>
    <scope>NUCLEOTIDE SEQUENCE [LARGE SCALE GENOMIC DNA]</scope>
    <source>
        <strain evidence="8 9">D7</strain>
    </source>
</reference>
<feature type="transmembrane region" description="Helical" evidence="6">
    <location>
        <begin position="155"/>
        <end position="175"/>
    </location>
</feature>
<feature type="domain" description="Copper resistance protein D" evidence="7">
    <location>
        <begin position="192"/>
        <end position="289"/>
    </location>
</feature>
<proteinExistence type="inferred from homology"/>
<evidence type="ECO:0000256" key="4">
    <source>
        <dbReference type="ARBA" id="ARBA00022989"/>
    </source>
</evidence>
<dbReference type="GO" id="GO:0046688">
    <property type="term" value="P:response to copper ion"/>
    <property type="evidence" value="ECO:0007669"/>
    <property type="project" value="UniProtKB-UniRule"/>
</dbReference>
<evidence type="ECO:0000313" key="8">
    <source>
        <dbReference type="EMBL" id="AMJ96937.1"/>
    </source>
</evidence>
<dbReference type="Pfam" id="PF05425">
    <property type="entry name" value="CopD"/>
    <property type="match status" value="1"/>
</dbReference>
<keyword evidence="3 6" id="KW-0812">Transmembrane</keyword>
<evidence type="ECO:0000256" key="3">
    <source>
        <dbReference type="ARBA" id="ARBA00022692"/>
    </source>
</evidence>
<dbReference type="OrthoDB" id="5780104at2"/>
<name>A0A126PVA5_ALTMA</name>
<feature type="transmembrane region" description="Helical" evidence="6">
    <location>
        <begin position="272"/>
        <end position="294"/>
    </location>
</feature>
<evidence type="ECO:0000256" key="5">
    <source>
        <dbReference type="ARBA" id="ARBA00023136"/>
    </source>
</evidence>
<keyword evidence="6" id="KW-0186">Copper</keyword>
<feature type="transmembrane region" description="Helical" evidence="6">
    <location>
        <begin position="196"/>
        <end position="216"/>
    </location>
</feature>
<evidence type="ECO:0000256" key="6">
    <source>
        <dbReference type="RuleBase" id="RU369037"/>
    </source>
</evidence>